<evidence type="ECO:0000313" key="2">
    <source>
        <dbReference type="EMBL" id="TCO48002.1"/>
    </source>
</evidence>
<dbReference type="CDD" id="cd00093">
    <property type="entry name" value="HTH_XRE"/>
    <property type="match status" value="1"/>
</dbReference>
<dbReference type="SMART" id="SM00530">
    <property type="entry name" value="HTH_XRE"/>
    <property type="match status" value="1"/>
</dbReference>
<sequence length="186" mass="20282">MTDHNTTTPVGRALGRVLRQLRSTNDMTQEQVVRALDEAGMQATKSSVGSWENGTRSVSVDRLWQLAAIYYTTPSEIVAAAERSMATPGTSWTISLEAATQLPDLALSPVRKWAQTRVKNALTADDRTVRVDQPALEVMAGLCGLTYDQLTARLLDRSVLRWTGAACNAVQHQDGQPPTGDQTNQD</sequence>
<dbReference type="Pfam" id="PF13560">
    <property type="entry name" value="HTH_31"/>
    <property type="match status" value="1"/>
</dbReference>
<proteinExistence type="predicted"/>
<dbReference type="InterPro" id="IPR010982">
    <property type="entry name" value="Lambda_DNA-bd_dom_sf"/>
</dbReference>
<evidence type="ECO:0000313" key="3">
    <source>
        <dbReference type="Proteomes" id="UP000295680"/>
    </source>
</evidence>
<dbReference type="Gene3D" id="1.10.260.40">
    <property type="entry name" value="lambda repressor-like DNA-binding domains"/>
    <property type="match status" value="1"/>
</dbReference>
<organism evidence="2 3">
    <name type="scientific">Actinocrispum wychmicini</name>
    <dbReference type="NCBI Taxonomy" id="1213861"/>
    <lineage>
        <taxon>Bacteria</taxon>
        <taxon>Bacillati</taxon>
        <taxon>Actinomycetota</taxon>
        <taxon>Actinomycetes</taxon>
        <taxon>Pseudonocardiales</taxon>
        <taxon>Pseudonocardiaceae</taxon>
        <taxon>Actinocrispum</taxon>
    </lineage>
</organism>
<protein>
    <submittedName>
        <fullName evidence="2">Helix-turn-helix protein</fullName>
    </submittedName>
</protein>
<name>A0A4R2ITV0_9PSEU</name>
<keyword evidence="3" id="KW-1185">Reference proteome</keyword>
<dbReference type="EMBL" id="SLWS01000016">
    <property type="protein sequence ID" value="TCO48002.1"/>
    <property type="molecule type" value="Genomic_DNA"/>
</dbReference>
<dbReference type="GO" id="GO:0003677">
    <property type="term" value="F:DNA binding"/>
    <property type="evidence" value="ECO:0007669"/>
    <property type="project" value="InterPro"/>
</dbReference>
<dbReference type="RefSeq" id="WP_132125418.1">
    <property type="nucleotide sequence ID" value="NZ_SLWS01000016.1"/>
</dbReference>
<evidence type="ECO:0000259" key="1">
    <source>
        <dbReference type="PROSITE" id="PS50943"/>
    </source>
</evidence>
<dbReference type="Proteomes" id="UP000295680">
    <property type="component" value="Unassembled WGS sequence"/>
</dbReference>
<reference evidence="2 3" key="1">
    <citation type="submission" date="2019-03" db="EMBL/GenBank/DDBJ databases">
        <title>Genomic Encyclopedia of Type Strains, Phase IV (KMG-IV): sequencing the most valuable type-strain genomes for metagenomic binning, comparative biology and taxonomic classification.</title>
        <authorList>
            <person name="Goeker M."/>
        </authorList>
    </citation>
    <scope>NUCLEOTIDE SEQUENCE [LARGE SCALE GENOMIC DNA]</scope>
    <source>
        <strain evidence="2 3">DSM 45934</strain>
    </source>
</reference>
<dbReference type="PROSITE" id="PS50943">
    <property type="entry name" value="HTH_CROC1"/>
    <property type="match status" value="1"/>
</dbReference>
<feature type="domain" description="HTH cro/C1-type" evidence="1">
    <location>
        <begin position="18"/>
        <end position="77"/>
    </location>
</feature>
<gene>
    <name evidence="2" type="ORF">EV192_11655</name>
</gene>
<comment type="caution">
    <text evidence="2">The sequence shown here is derived from an EMBL/GenBank/DDBJ whole genome shotgun (WGS) entry which is preliminary data.</text>
</comment>
<dbReference type="AlphaFoldDB" id="A0A4R2ITV0"/>
<dbReference type="InterPro" id="IPR001387">
    <property type="entry name" value="Cro/C1-type_HTH"/>
</dbReference>
<accession>A0A4R2ITV0</accession>
<dbReference type="SUPFAM" id="SSF47413">
    <property type="entry name" value="lambda repressor-like DNA-binding domains"/>
    <property type="match status" value="1"/>
</dbReference>